<protein>
    <submittedName>
        <fullName evidence="1">Uncharacterized protein</fullName>
    </submittedName>
</protein>
<name>A0ACD3Z9N9_FUSSC</name>
<evidence type="ECO:0000313" key="1">
    <source>
        <dbReference type="EMBL" id="UPK97807.1"/>
    </source>
</evidence>
<sequence length="146" mass="16832">MPPVWGEKYLKKLGLESWEQLEWLAKQKLEQDDREWKAKIGRETNQEVRTQRHAPQQKATSKVISNNEETPSRRRRRRRRIIKAKQEHHQAPAPASHAPLHNPDDEQGPDGMSRRSVDDELPDAEDNEPKLKGSKASFASGSEDIP</sequence>
<reference evidence="1" key="1">
    <citation type="submission" date="2021-11" db="EMBL/GenBank/DDBJ databases">
        <title>Fusarium solani-melongenae Genome sequencing and assembly.</title>
        <authorList>
            <person name="Xie S."/>
            <person name="Huang L."/>
            <person name="Zhang X."/>
        </authorList>
    </citation>
    <scope>NUCLEOTIDE SEQUENCE</scope>
    <source>
        <strain evidence="1">CRI 24-3</strain>
    </source>
</reference>
<dbReference type="Proteomes" id="UP000830768">
    <property type="component" value="Chromosome 8"/>
</dbReference>
<organism evidence="1 2">
    <name type="scientific">Fusarium solani subsp. cucurbitae</name>
    <name type="common">Neocosmosporum cucurbitae</name>
    <dbReference type="NCBI Taxonomy" id="2747967"/>
    <lineage>
        <taxon>Eukaryota</taxon>
        <taxon>Fungi</taxon>
        <taxon>Dikarya</taxon>
        <taxon>Ascomycota</taxon>
        <taxon>Pezizomycotina</taxon>
        <taxon>Sordariomycetes</taxon>
        <taxon>Hypocreomycetidae</taxon>
        <taxon>Hypocreales</taxon>
        <taxon>Nectriaceae</taxon>
        <taxon>Fusarium</taxon>
        <taxon>Fusarium solani species complex</taxon>
    </lineage>
</organism>
<gene>
    <name evidence="1" type="ORF">LCI18_008742</name>
</gene>
<evidence type="ECO:0000313" key="2">
    <source>
        <dbReference type="Proteomes" id="UP000830768"/>
    </source>
</evidence>
<accession>A0ACD3Z9N9</accession>
<proteinExistence type="predicted"/>
<keyword evidence="2" id="KW-1185">Reference proteome</keyword>
<dbReference type="EMBL" id="CP090036">
    <property type="protein sequence ID" value="UPK97807.1"/>
    <property type="molecule type" value="Genomic_DNA"/>
</dbReference>